<feature type="compositionally biased region" description="Basic residues" evidence="2">
    <location>
        <begin position="151"/>
        <end position="165"/>
    </location>
</feature>
<reference evidence="4" key="2">
    <citation type="submission" date="2014-07" db="EMBL/GenBank/DDBJ databases">
        <authorList>
            <person name="Hull J."/>
        </authorList>
    </citation>
    <scope>NUCLEOTIDE SEQUENCE</scope>
</reference>
<dbReference type="GO" id="GO:0003723">
    <property type="term" value="F:RNA binding"/>
    <property type="evidence" value="ECO:0007669"/>
    <property type="project" value="InterPro"/>
</dbReference>
<feature type="compositionally biased region" description="Low complexity" evidence="2">
    <location>
        <begin position="347"/>
        <end position="359"/>
    </location>
</feature>
<feature type="compositionally biased region" description="Pro residues" evidence="2">
    <location>
        <begin position="18"/>
        <end position="109"/>
    </location>
</feature>
<evidence type="ECO:0000259" key="3">
    <source>
        <dbReference type="PROSITE" id="PS50157"/>
    </source>
</evidence>
<dbReference type="Pfam" id="PF10453">
    <property type="entry name" value="NUFIP1"/>
    <property type="match status" value="1"/>
</dbReference>
<dbReference type="EMBL" id="GBHO01014847">
    <property type="protein sequence ID" value="JAG28757.1"/>
    <property type="molecule type" value="Transcribed_RNA"/>
</dbReference>
<organism evidence="4">
    <name type="scientific">Lygus hesperus</name>
    <name type="common">Western plant bug</name>
    <dbReference type="NCBI Taxonomy" id="30085"/>
    <lineage>
        <taxon>Eukaryota</taxon>
        <taxon>Metazoa</taxon>
        <taxon>Ecdysozoa</taxon>
        <taxon>Arthropoda</taxon>
        <taxon>Hexapoda</taxon>
        <taxon>Insecta</taxon>
        <taxon>Pterygota</taxon>
        <taxon>Neoptera</taxon>
        <taxon>Paraneoptera</taxon>
        <taxon>Hemiptera</taxon>
        <taxon>Heteroptera</taxon>
        <taxon>Panheteroptera</taxon>
        <taxon>Cimicomorpha</taxon>
        <taxon>Miridae</taxon>
        <taxon>Mirini</taxon>
        <taxon>Lygus</taxon>
    </lineage>
</organism>
<dbReference type="PROSITE" id="PS00028">
    <property type="entry name" value="ZINC_FINGER_C2H2_1"/>
    <property type="match status" value="1"/>
</dbReference>
<gene>
    <name evidence="4" type="primary">Nufip1_1</name>
    <name evidence="4" type="ORF">CM83_45016</name>
</gene>
<feature type="region of interest" description="Disordered" evidence="2">
    <location>
        <begin position="140"/>
        <end position="171"/>
    </location>
</feature>
<evidence type="ECO:0000256" key="1">
    <source>
        <dbReference type="PROSITE-ProRule" id="PRU00042"/>
    </source>
</evidence>
<dbReference type="PANTHER" id="PTHR13309:SF0">
    <property type="entry name" value="FMR1-INTERACTING PROTEIN NUFIP1"/>
    <property type="match status" value="1"/>
</dbReference>
<feature type="compositionally biased region" description="Basic and acidic residues" evidence="2">
    <location>
        <begin position="416"/>
        <end position="444"/>
    </location>
</feature>
<keyword evidence="1" id="KW-0479">Metal-binding</keyword>
<name>A0A0A9Y6R7_LYGHE</name>
<keyword evidence="1" id="KW-0862">Zinc</keyword>
<dbReference type="GO" id="GO:0005634">
    <property type="term" value="C:nucleus"/>
    <property type="evidence" value="ECO:0007669"/>
    <property type="project" value="TreeGrafter"/>
</dbReference>
<dbReference type="GO" id="GO:0008270">
    <property type="term" value="F:zinc ion binding"/>
    <property type="evidence" value="ECO:0007669"/>
    <property type="project" value="UniProtKB-KW"/>
</dbReference>
<feature type="compositionally biased region" description="Acidic residues" evidence="2">
    <location>
        <begin position="360"/>
        <end position="374"/>
    </location>
</feature>
<dbReference type="InterPro" id="IPR013087">
    <property type="entry name" value="Znf_C2H2_type"/>
</dbReference>
<dbReference type="PANTHER" id="PTHR13309">
    <property type="entry name" value="NUCLEAR FRAGILE X MENTAL RETARDATION PROTEIN INTERACTING PROTEIN 1"/>
    <property type="match status" value="1"/>
</dbReference>
<feature type="region of interest" description="Disordered" evidence="2">
    <location>
        <begin position="347"/>
        <end position="383"/>
    </location>
</feature>
<evidence type="ECO:0000256" key="2">
    <source>
        <dbReference type="SAM" id="MobiDB-lite"/>
    </source>
</evidence>
<dbReference type="InterPro" id="IPR019496">
    <property type="entry name" value="NUFIP1_cons_dom"/>
</dbReference>
<dbReference type="InterPro" id="IPR039136">
    <property type="entry name" value="NUFIP1-like"/>
</dbReference>
<sequence>MVKLQKGKGNHKGGKPRPLFPPGELPLFGPPPAYVRRPAGPPPPPPRAPRPRPLPLGFGPPLPPGPPGPRRMPPPPLMGPPRPPHGPPPLPPMRRRGPPGPPMPPPPMMLHPLMNPHGPPPPPHFLRGPPRRPLMGPPFRGRIDKMGPNNRRMKPNNKSKKKKNNKKADDNRYQGDFLCETCDRSWTTPEELEEHVASHVVCGADGCTFTAHPKVVDLHYKMQHATGLFVKIPKTSDSKEIEAWIAERKKRYPTKERVDVLEAEKQEKIARGEVLEDPATQPKLSSTPKDIRTNRNTTHKVGIQAAVKRPVDPRREKRPPRFFMGDVRIEIVDGLPPDYETNKKAAIEAAESAASAAQEEPIEENNISDEEWENESPPADTSKNMCSVLSALSAAYDSNVSDEDGPPVEVKAVVTRDELPLENSSNKEDPASVEQKPETLSEKNPRKRARKRPAKEDAKRPRKPLPPPSSLLQKLLVKEIRKERNQILQCVRYVVENNFFDLPNNMPAKTTVSDDITVN</sequence>
<accession>A0A0A9Y6R7</accession>
<feature type="domain" description="C2H2-type" evidence="3">
    <location>
        <begin position="177"/>
        <end position="199"/>
    </location>
</feature>
<feature type="region of interest" description="Disordered" evidence="2">
    <location>
        <begin position="274"/>
        <end position="296"/>
    </location>
</feature>
<dbReference type="GO" id="GO:0000492">
    <property type="term" value="P:box C/D snoRNP assembly"/>
    <property type="evidence" value="ECO:0007669"/>
    <property type="project" value="TreeGrafter"/>
</dbReference>
<feature type="compositionally biased region" description="Basic residues" evidence="2">
    <location>
        <begin position="1"/>
        <end position="15"/>
    </location>
</feature>
<evidence type="ECO:0000313" key="4">
    <source>
        <dbReference type="EMBL" id="JAG28757.1"/>
    </source>
</evidence>
<reference evidence="4" key="1">
    <citation type="journal article" date="2014" name="PLoS ONE">
        <title>Transcriptome-Based Identification of ABC Transporters in the Western Tarnished Plant Bug Lygus hesperus.</title>
        <authorList>
            <person name="Hull J.J."/>
            <person name="Chaney K."/>
            <person name="Geib S.M."/>
            <person name="Fabrick J.A."/>
            <person name="Brent C.S."/>
            <person name="Walsh D."/>
            <person name="Lavine L.C."/>
        </authorList>
    </citation>
    <scope>NUCLEOTIDE SEQUENCE</scope>
</reference>
<proteinExistence type="predicted"/>
<dbReference type="AlphaFoldDB" id="A0A0A9Y6R7"/>
<dbReference type="PROSITE" id="PS50157">
    <property type="entry name" value="ZINC_FINGER_C2H2_2"/>
    <property type="match status" value="1"/>
</dbReference>
<feature type="region of interest" description="Disordered" evidence="2">
    <location>
        <begin position="416"/>
        <end position="470"/>
    </location>
</feature>
<keyword evidence="1" id="KW-0863">Zinc-finger</keyword>
<protein>
    <submittedName>
        <fullName evidence="4">Nuclear fragile X mental retardation-interacting protein 1</fullName>
    </submittedName>
</protein>
<feature type="region of interest" description="Disordered" evidence="2">
    <location>
        <begin position="1"/>
        <end position="112"/>
    </location>
</feature>